<evidence type="ECO:0000256" key="4">
    <source>
        <dbReference type="ARBA" id="ARBA00022490"/>
    </source>
</evidence>
<evidence type="ECO:0000313" key="15">
    <source>
        <dbReference type="EMBL" id="QFG75186.1"/>
    </source>
</evidence>
<evidence type="ECO:0000256" key="12">
    <source>
        <dbReference type="ARBA" id="ARBA00042316"/>
    </source>
</evidence>
<dbReference type="EMBL" id="MN448302">
    <property type="protein sequence ID" value="QFG75186.1"/>
    <property type="molecule type" value="Genomic_DNA"/>
</dbReference>
<evidence type="ECO:0000256" key="2">
    <source>
        <dbReference type="ARBA" id="ARBA00004906"/>
    </source>
</evidence>
<keyword evidence="4" id="KW-0963">Cytoplasm</keyword>
<dbReference type="PANTHER" id="PTHR46116:SF26">
    <property type="entry name" value="UBIQUITIN-CONJUGATING ENZYME E2 Z"/>
    <property type="match status" value="1"/>
</dbReference>
<evidence type="ECO:0000256" key="7">
    <source>
        <dbReference type="ARBA" id="ARBA00022741"/>
    </source>
</evidence>
<evidence type="ECO:0000256" key="1">
    <source>
        <dbReference type="ARBA" id="ARBA00004496"/>
    </source>
</evidence>
<dbReference type="Gene3D" id="3.10.110.10">
    <property type="entry name" value="Ubiquitin Conjugating Enzyme"/>
    <property type="match status" value="1"/>
</dbReference>
<comment type="subcellular location">
    <subcellularLocation>
        <location evidence="1">Cytoplasm</location>
    </subcellularLocation>
</comment>
<evidence type="ECO:0000256" key="8">
    <source>
        <dbReference type="ARBA" id="ARBA00022786"/>
    </source>
</evidence>
<evidence type="ECO:0000256" key="3">
    <source>
        <dbReference type="ARBA" id="ARBA00012486"/>
    </source>
</evidence>
<feature type="domain" description="UBC core" evidence="14">
    <location>
        <begin position="10"/>
        <end position="169"/>
    </location>
</feature>
<comment type="pathway">
    <text evidence="2">Protein modification; protein ubiquitination.</text>
</comment>
<sequence>MNSSEVISKATVHRIVHDVKDILTDSLKSNGIFYKHDENDMLKGYALIIGPADTPYQYGYYLFEVHFPKDYPHSPLKFIFMNRDKHNTRFHPNLYRNGKCCLSVLNTWVGEPWSSCQSLKSILLTLLTIFTKDPLLHEPGITSSHHDFNTYNKVITYRNIEYNILECINKCKNDNDTIYSLFKDIIIEEFKKHKKDIVNIVHQNMNIHLNYMVTIYNMRGQCNYKDLNDTFKQYLK</sequence>
<evidence type="ECO:0000256" key="9">
    <source>
        <dbReference type="ARBA" id="ARBA00022840"/>
    </source>
</evidence>
<name>A0A5J6VLL6_9VIRU</name>
<dbReference type="GO" id="GO:0016567">
    <property type="term" value="P:protein ubiquitination"/>
    <property type="evidence" value="ECO:0007669"/>
    <property type="project" value="UniProtKB-UniPathway"/>
</dbReference>
<dbReference type="Pfam" id="PF00179">
    <property type="entry name" value="UQ_con"/>
    <property type="match status" value="1"/>
</dbReference>
<dbReference type="PROSITE" id="PS50127">
    <property type="entry name" value="UBC_2"/>
    <property type="match status" value="1"/>
</dbReference>
<evidence type="ECO:0000256" key="5">
    <source>
        <dbReference type="ARBA" id="ARBA00022679"/>
    </source>
</evidence>
<dbReference type="UniPathway" id="UPA00143"/>
<organism evidence="15">
    <name type="scientific">Megaviridae environmental sample</name>
    <dbReference type="NCBI Taxonomy" id="1737588"/>
    <lineage>
        <taxon>Viruses</taxon>
        <taxon>Varidnaviria</taxon>
        <taxon>Bamfordvirae</taxon>
        <taxon>Nucleocytoviricota</taxon>
        <taxon>Megaviricetes</taxon>
        <taxon>Imitervirales</taxon>
        <taxon>Mimiviridae</taxon>
        <taxon>environmental samples</taxon>
    </lineage>
</organism>
<evidence type="ECO:0000256" key="6">
    <source>
        <dbReference type="ARBA" id="ARBA00022703"/>
    </source>
</evidence>
<evidence type="ECO:0000256" key="13">
    <source>
        <dbReference type="ARBA" id="ARBA00042401"/>
    </source>
</evidence>
<evidence type="ECO:0000256" key="11">
    <source>
        <dbReference type="ARBA" id="ARBA00041798"/>
    </source>
</evidence>
<keyword evidence="5" id="KW-0808">Transferase</keyword>
<protein>
    <recommendedName>
        <fullName evidence="10">Ubiquitin-conjugating enzyme E2 Z</fullName>
        <ecNumber evidence="3">2.3.2.23</ecNumber>
    </recommendedName>
    <alternativeName>
        <fullName evidence="11">E2 ubiquitin-conjugating enzyme Z</fullName>
    </alternativeName>
    <alternativeName>
        <fullName evidence="13">Ubiquitin carrier protein Z</fullName>
    </alternativeName>
    <alternativeName>
        <fullName evidence="12">Ubiquitin-protein ligase Z</fullName>
    </alternativeName>
</protein>
<dbReference type="GO" id="GO:0004869">
    <property type="term" value="F:cysteine-type endopeptidase inhibitor activity"/>
    <property type="evidence" value="ECO:0007669"/>
    <property type="project" value="TreeGrafter"/>
</dbReference>
<dbReference type="GO" id="GO:0005524">
    <property type="term" value="F:ATP binding"/>
    <property type="evidence" value="ECO:0007669"/>
    <property type="project" value="UniProtKB-KW"/>
</dbReference>
<keyword evidence="8" id="KW-0833">Ubl conjugation pathway</keyword>
<dbReference type="GO" id="GO:0061631">
    <property type="term" value="F:ubiquitin conjugating enzyme activity"/>
    <property type="evidence" value="ECO:0007669"/>
    <property type="project" value="UniProtKB-EC"/>
</dbReference>
<dbReference type="InterPro" id="IPR016135">
    <property type="entry name" value="UBQ-conjugating_enzyme/RWD"/>
</dbReference>
<keyword evidence="7" id="KW-0547">Nucleotide-binding</keyword>
<dbReference type="SMART" id="SM00212">
    <property type="entry name" value="UBCc"/>
    <property type="match status" value="1"/>
</dbReference>
<keyword evidence="6" id="KW-0053">Apoptosis</keyword>
<dbReference type="SUPFAM" id="SSF54495">
    <property type="entry name" value="UBC-like"/>
    <property type="match status" value="1"/>
</dbReference>
<evidence type="ECO:0000259" key="14">
    <source>
        <dbReference type="PROSITE" id="PS50127"/>
    </source>
</evidence>
<reference evidence="15" key="1">
    <citation type="journal article" date="2019" name="Philos. Trans. R. Soc. Lond., B, Biol. Sci.">
        <title>Targeted metagenomic recovery of four divergent viruses reveals shared and distinctive characteristics of giant viruses of marine eukaryotes.</title>
        <authorList>
            <person name="Needham D.M."/>
            <person name="Poirier C."/>
            <person name="Hehenberger E."/>
            <person name="Jimenez V."/>
            <person name="Swalwell J.E."/>
            <person name="Santoro A.E."/>
            <person name="Worden A.Z."/>
        </authorList>
    </citation>
    <scope>NUCLEOTIDE SEQUENCE</scope>
    <source>
        <strain evidence="15">OPacV-421</strain>
    </source>
</reference>
<accession>A0A5J6VLL6</accession>
<dbReference type="PANTHER" id="PTHR46116">
    <property type="entry name" value="(E3-INDEPENDENT) E2 UBIQUITIN-CONJUGATING ENZYME"/>
    <property type="match status" value="1"/>
</dbReference>
<dbReference type="InterPro" id="IPR000608">
    <property type="entry name" value="UBC"/>
</dbReference>
<proteinExistence type="predicted"/>
<dbReference type="EC" id="2.3.2.23" evidence="3"/>
<keyword evidence="9" id="KW-0067">ATP-binding</keyword>
<evidence type="ECO:0000256" key="10">
    <source>
        <dbReference type="ARBA" id="ARBA00039894"/>
    </source>
</evidence>